<evidence type="ECO:0000313" key="2">
    <source>
        <dbReference type="EMBL" id="GHC05095.1"/>
    </source>
</evidence>
<dbReference type="GO" id="GO:0004565">
    <property type="term" value="F:beta-galactosidase activity"/>
    <property type="evidence" value="ECO:0007669"/>
    <property type="project" value="InterPro"/>
</dbReference>
<dbReference type="Gene3D" id="3.40.50.880">
    <property type="match status" value="1"/>
</dbReference>
<dbReference type="SUPFAM" id="SSF51445">
    <property type="entry name" value="(Trans)glycosidases"/>
    <property type="match status" value="1"/>
</dbReference>
<gene>
    <name evidence="2" type="ORF">GCM10007047_22570</name>
</gene>
<proteinExistence type="predicted"/>
<dbReference type="InterPro" id="IPR029062">
    <property type="entry name" value="Class_I_gatase-like"/>
</dbReference>
<dbReference type="InterPro" id="IPR013738">
    <property type="entry name" value="Beta_galactosidase_Trimer"/>
</dbReference>
<reference evidence="2" key="1">
    <citation type="journal article" date="2014" name="Int. J. Syst. Evol. Microbiol.">
        <title>Complete genome sequence of Corynebacterium casei LMG S-19264T (=DSM 44701T), isolated from a smear-ripened cheese.</title>
        <authorList>
            <consortium name="US DOE Joint Genome Institute (JGI-PGF)"/>
            <person name="Walter F."/>
            <person name="Albersmeier A."/>
            <person name="Kalinowski J."/>
            <person name="Ruckert C."/>
        </authorList>
    </citation>
    <scope>NUCLEOTIDE SEQUENCE</scope>
    <source>
        <strain evidence="2">KCTC 12870</strain>
    </source>
</reference>
<feature type="domain" description="Beta-galactosidase trimerisation" evidence="1">
    <location>
        <begin position="384"/>
        <end position="436"/>
    </location>
</feature>
<dbReference type="Proteomes" id="UP000642829">
    <property type="component" value="Unassembled WGS sequence"/>
</dbReference>
<reference evidence="2" key="2">
    <citation type="submission" date="2020-09" db="EMBL/GenBank/DDBJ databases">
        <authorList>
            <person name="Sun Q."/>
            <person name="Kim S."/>
        </authorList>
    </citation>
    <scope>NUCLEOTIDE SEQUENCE</scope>
    <source>
        <strain evidence="2">KCTC 12870</strain>
    </source>
</reference>
<name>A0A8J3DGQ9_9BACT</name>
<accession>A0A8J3DGQ9</accession>
<dbReference type="RefSeq" id="WP_189515179.1">
    <property type="nucleotide sequence ID" value="NZ_BMXG01000013.1"/>
</dbReference>
<evidence type="ECO:0000259" key="1">
    <source>
        <dbReference type="Pfam" id="PF08532"/>
    </source>
</evidence>
<dbReference type="GO" id="GO:0005975">
    <property type="term" value="P:carbohydrate metabolic process"/>
    <property type="evidence" value="ECO:0007669"/>
    <property type="project" value="InterPro"/>
</dbReference>
<evidence type="ECO:0000313" key="3">
    <source>
        <dbReference type="Proteomes" id="UP000642829"/>
    </source>
</evidence>
<dbReference type="CDD" id="cd03143">
    <property type="entry name" value="A4_beta-galactosidase_middle_domain"/>
    <property type="match status" value="1"/>
</dbReference>
<dbReference type="AlphaFoldDB" id="A0A8J3DGQ9"/>
<dbReference type="Pfam" id="PF14871">
    <property type="entry name" value="GHL6"/>
    <property type="match status" value="1"/>
</dbReference>
<dbReference type="InterPro" id="IPR028212">
    <property type="entry name" value="GHL6"/>
</dbReference>
<comment type="caution">
    <text evidence="2">The sequence shown here is derived from an EMBL/GenBank/DDBJ whole genome shotgun (WGS) entry which is preliminary data.</text>
</comment>
<protein>
    <recommendedName>
        <fullName evidence="1">Beta-galactosidase trimerisation domain-containing protein</fullName>
    </recommendedName>
</protein>
<dbReference type="EMBL" id="BMXG01000013">
    <property type="protein sequence ID" value="GHC05095.1"/>
    <property type="molecule type" value="Genomic_DNA"/>
</dbReference>
<dbReference type="Pfam" id="PF08532">
    <property type="entry name" value="Glyco_hydro_42M"/>
    <property type="match status" value="1"/>
</dbReference>
<dbReference type="Gene3D" id="3.20.20.80">
    <property type="entry name" value="Glycosidases"/>
    <property type="match status" value="1"/>
</dbReference>
<sequence>MSNSPYSLRFRQVHLDFHTSPIIPGIGEHFDKNHWQQTLKSAAVDSITLFAKCHHGWSYHPTKVGKIHPHLDFDLLRKQYDATKEIGINAPIYLSAGVDNLASYDHPEWREINKDGVFTGWSTRILESGFHMMDFHSPYLDYLCEQIREVVQLFPDCDGIFLDIIAQHQSCSRWSLDFMKANGLDPACEADRKESSRLAVEQYYIQTTAVAKSLRQDMPIMHNSSHIYRGRHEVLPYFSHLELESLPTGGWGYDHFPLSAKYVSNLSLDFLGQTGKFHTAWGEFGGYKHPNALRYECAAMLAYGAKCSVGDQLHPNGMLDQSTYKIIGEAYREVEAKEPWCRGAKQCFDVAILSSEAEGVGDHKASADEGACRVLLEGHFLFGVVDRTMDFSEYKALLLPDNIRIDEALKEKLDAYIAQGGKLILSGESGQWKDRENFAFDIGADYEGLSPCFPADSERNLGHDYFLPVPELRASFVDMPQIMYERSHRIRAQGGCSLGQIFDPYFNRNWSDFNSHQHAPNLQESSGYDCGVKHGPILYFSHPVFRNYRSYGAVAYRHFIVNAIRSFLGGEQRLMTNMPSTGRASLTYQTDEQRYVLHLLYAPTVSRGGPIHLSLAEGKRLEIIEELPSLHGIEVSLRLAESIRTARLEPMGVDLPFERVGELINIKVPAFSCHQMIVLKS</sequence>
<dbReference type="InterPro" id="IPR017853">
    <property type="entry name" value="GH"/>
</dbReference>
<keyword evidence="3" id="KW-1185">Reference proteome</keyword>
<organism evidence="2 3">
    <name type="scientific">Cerasicoccus arenae</name>
    <dbReference type="NCBI Taxonomy" id="424488"/>
    <lineage>
        <taxon>Bacteria</taxon>
        <taxon>Pseudomonadati</taxon>
        <taxon>Verrucomicrobiota</taxon>
        <taxon>Opitutia</taxon>
        <taxon>Puniceicoccales</taxon>
        <taxon>Cerasicoccaceae</taxon>
        <taxon>Cerasicoccus</taxon>
    </lineage>
</organism>